<organism evidence="3 4">
    <name type="scientific">Lachancea nothofagi CBS 11611</name>
    <dbReference type="NCBI Taxonomy" id="1266666"/>
    <lineage>
        <taxon>Eukaryota</taxon>
        <taxon>Fungi</taxon>
        <taxon>Dikarya</taxon>
        <taxon>Ascomycota</taxon>
        <taxon>Saccharomycotina</taxon>
        <taxon>Saccharomycetes</taxon>
        <taxon>Saccharomycetales</taxon>
        <taxon>Saccharomycetaceae</taxon>
        <taxon>Lachancea</taxon>
    </lineage>
</organism>
<feature type="compositionally biased region" description="Low complexity" evidence="1">
    <location>
        <begin position="73"/>
        <end position="98"/>
    </location>
</feature>
<evidence type="ECO:0000313" key="4">
    <source>
        <dbReference type="Proteomes" id="UP000189911"/>
    </source>
</evidence>
<gene>
    <name evidence="3" type="ORF">LANO_0B03708G</name>
</gene>
<keyword evidence="4" id="KW-1185">Reference proteome</keyword>
<feature type="compositionally biased region" description="Polar residues" evidence="1">
    <location>
        <begin position="224"/>
        <end position="238"/>
    </location>
</feature>
<feature type="region of interest" description="Disordered" evidence="1">
    <location>
        <begin position="151"/>
        <end position="170"/>
    </location>
</feature>
<sequence>MYIRRPPSTSTHNAAGSCQSKSLAFLHKPQRVSQAKPAYADDSLRRNTDLNRGSICVVDDQEADDYFSRQLQQLQQHQEQEYQQPGPAASSDSSSSALKPDDPSWDVASPLRVNPYFPLERDESQEHFLNSENGAPPLVRKKSGEVVRSNLKLAQRSRSLPATPSGREPDKRVGFAAQFCPQRSKSVHFDRRDVVSYKYFRQEDSPLDVAAQDVLEGPLDDTNQKQLSMSDASESLTGPNGEPLDLTMTMSNLRLEKKASNGFGLRRSNRYQKLKANAPGIRNGLKGNNQTRITQPGLHNENFPTLNVGDRTSLKLNIFLNIAHNSQCFLQELSLVSDQHYLIGHILVKNIFFDKKVVVRYTRDRWRTTNEVECVWVSSGNDDLPGRGMDRFKLVIDLATLTNDTNWGGPARGSPVKKANDATDEYASINLEFCIQYTTRCSEQRLEFWDNNGGRNYVVEVVTPKPRMGFTDPFSGG</sequence>
<dbReference type="AlphaFoldDB" id="A0A1G4IXK0"/>
<dbReference type="PROSITE" id="PS51257">
    <property type="entry name" value="PROKAR_LIPOPROTEIN"/>
    <property type="match status" value="1"/>
</dbReference>
<dbReference type="InterPro" id="IPR050782">
    <property type="entry name" value="PP1_regulatory_subunit_3"/>
</dbReference>
<dbReference type="Gene3D" id="2.60.40.2440">
    <property type="entry name" value="Carbohydrate binding type-21 domain"/>
    <property type="match status" value="1"/>
</dbReference>
<dbReference type="Pfam" id="PF03370">
    <property type="entry name" value="CBM_21"/>
    <property type="match status" value="1"/>
</dbReference>
<evidence type="ECO:0000259" key="2">
    <source>
        <dbReference type="PROSITE" id="PS51159"/>
    </source>
</evidence>
<dbReference type="Proteomes" id="UP000189911">
    <property type="component" value="Chromosome B"/>
</dbReference>
<dbReference type="PROSITE" id="PS51159">
    <property type="entry name" value="CBM21"/>
    <property type="match status" value="1"/>
</dbReference>
<feature type="domain" description="CBM21" evidence="2">
    <location>
        <begin position="321"/>
        <end position="460"/>
    </location>
</feature>
<dbReference type="GO" id="GO:0008157">
    <property type="term" value="F:protein phosphatase 1 binding"/>
    <property type="evidence" value="ECO:0007669"/>
    <property type="project" value="TreeGrafter"/>
</dbReference>
<protein>
    <submittedName>
        <fullName evidence="3">LANO_0B03708g1_1</fullName>
    </submittedName>
</protein>
<feature type="region of interest" description="Disordered" evidence="1">
    <location>
        <begin position="217"/>
        <end position="243"/>
    </location>
</feature>
<dbReference type="GO" id="GO:0000164">
    <property type="term" value="C:protein phosphatase type 1 complex"/>
    <property type="evidence" value="ECO:0007669"/>
    <property type="project" value="TreeGrafter"/>
</dbReference>
<reference evidence="4" key="1">
    <citation type="submission" date="2016-03" db="EMBL/GenBank/DDBJ databases">
        <authorList>
            <person name="Devillers Hugo."/>
        </authorList>
    </citation>
    <scope>NUCLEOTIDE SEQUENCE [LARGE SCALE GENOMIC DNA]</scope>
</reference>
<dbReference type="InterPro" id="IPR038175">
    <property type="entry name" value="CBM21_dom_sf"/>
</dbReference>
<evidence type="ECO:0000256" key="1">
    <source>
        <dbReference type="SAM" id="MobiDB-lite"/>
    </source>
</evidence>
<dbReference type="PANTHER" id="PTHR12307">
    <property type="entry name" value="PROTEIN PHOSPHATASE 1 REGULATORY SUBUNIT"/>
    <property type="match status" value="1"/>
</dbReference>
<feature type="region of interest" description="Disordered" evidence="1">
    <location>
        <begin position="73"/>
        <end position="109"/>
    </location>
</feature>
<proteinExistence type="predicted"/>
<dbReference type="GO" id="GO:2001069">
    <property type="term" value="F:glycogen binding"/>
    <property type="evidence" value="ECO:0007669"/>
    <property type="project" value="TreeGrafter"/>
</dbReference>
<name>A0A1G4IXK0_9SACH</name>
<dbReference type="PANTHER" id="PTHR12307:SF36">
    <property type="entry name" value="GLYCOGEN-BINDING SUBUNIT 76A"/>
    <property type="match status" value="1"/>
</dbReference>
<dbReference type="EMBL" id="LT598450">
    <property type="protein sequence ID" value="SCU81620.1"/>
    <property type="molecule type" value="Genomic_DNA"/>
</dbReference>
<dbReference type="GO" id="GO:0005979">
    <property type="term" value="P:regulation of glycogen biosynthetic process"/>
    <property type="evidence" value="ECO:0007669"/>
    <property type="project" value="TreeGrafter"/>
</dbReference>
<accession>A0A1G4IXK0</accession>
<dbReference type="InterPro" id="IPR005036">
    <property type="entry name" value="CBM21_dom"/>
</dbReference>
<dbReference type="OrthoDB" id="1881at2759"/>
<evidence type="ECO:0000313" key="3">
    <source>
        <dbReference type="EMBL" id="SCU81620.1"/>
    </source>
</evidence>